<accession>A0A367LZ63</accession>
<dbReference type="EMBL" id="QORE01002180">
    <property type="protein sequence ID" value="RCI70362.1"/>
    <property type="molecule type" value="Genomic_DNA"/>
</dbReference>
<keyword evidence="1" id="KW-0808">Transferase</keyword>
<evidence type="ECO:0000313" key="1">
    <source>
        <dbReference type="EMBL" id="RCI70362.1"/>
    </source>
</evidence>
<proteinExistence type="predicted"/>
<reference evidence="1 2" key="1">
    <citation type="submission" date="2018-07" db="EMBL/GenBank/DDBJ databases">
        <title>Mechanisms of high-level aminoglycoside resistance among Gram-negative pathogens in Brazil.</title>
        <authorList>
            <person name="Ballaben A.S."/>
            <person name="Darini A.L.C."/>
            <person name="Doi Y."/>
        </authorList>
    </citation>
    <scope>NUCLEOTIDE SEQUENCE [LARGE SCALE GENOMIC DNA]</scope>
    <source>
        <strain evidence="1 2">B2-305</strain>
    </source>
</reference>
<organism evidence="1 2">
    <name type="scientific">Pseudomonas aeruginosa</name>
    <dbReference type="NCBI Taxonomy" id="287"/>
    <lineage>
        <taxon>Bacteria</taxon>
        <taxon>Pseudomonadati</taxon>
        <taxon>Pseudomonadota</taxon>
        <taxon>Gammaproteobacteria</taxon>
        <taxon>Pseudomonadales</taxon>
        <taxon>Pseudomonadaceae</taxon>
        <taxon>Pseudomonas</taxon>
    </lineage>
</organism>
<dbReference type="Proteomes" id="UP000253594">
    <property type="component" value="Unassembled WGS sequence"/>
</dbReference>
<name>A0A367LZ63_PSEAI</name>
<gene>
    <name evidence="1" type="ORF">DT376_34960</name>
</gene>
<sequence length="49" mass="5509">MAPDDQPLVEFIREHAAAKRVVIQARQRLSGGAIQENWLLDLLIEGGPW</sequence>
<dbReference type="GO" id="GO:0016740">
    <property type="term" value="F:transferase activity"/>
    <property type="evidence" value="ECO:0007669"/>
    <property type="project" value="UniProtKB-KW"/>
</dbReference>
<dbReference type="AlphaFoldDB" id="A0A367LZ63"/>
<feature type="non-terminal residue" evidence="1">
    <location>
        <position position="49"/>
    </location>
</feature>
<protein>
    <submittedName>
        <fullName evidence="1">Phosphotransferase family protein</fullName>
    </submittedName>
</protein>
<comment type="caution">
    <text evidence="1">The sequence shown here is derived from an EMBL/GenBank/DDBJ whole genome shotgun (WGS) entry which is preliminary data.</text>
</comment>
<evidence type="ECO:0000313" key="2">
    <source>
        <dbReference type="Proteomes" id="UP000253594"/>
    </source>
</evidence>